<dbReference type="Gene3D" id="3.30.70.20">
    <property type="match status" value="1"/>
</dbReference>
<dbReference type="AlphaFoldDB" id="A0AAW6U5I9"/>
<gene>
    <name evidence="5" type="ORF">QJ522_19080</name>
</gene>
<evidence type="ECO:0000313" key="5">
    <source>
        <dbReference type="EMBL" id="MDI6451174.1"/>
    </source>
</evidence>
<evidence type="ECO:0000256" key="3">
    <source>
        <dbReference type="ARBA" id="ARBA00023014"/>
    </source>
</evidence>
<dbReference type="PANTHER" id="PTHR42827:SF1">
    <property type="entry name" value="IRON-SULFUR CLUSTER-BINDING PROTEIN"/>
    <property type="match status" value="1"/>
</dbReference>
<dbReference type="InterPro" id="IPR017900">
    <property type="entry name" value="4Fe4S_Fe_S_CS"/>
</dbReference>
<reference evidence="5" key="1">
    <citation type="submission" date="2023-05" db="EMBL/GenBank/DDBJ databases">
        <title>Anaerotaeda fermentans gen. nov., sp. nov., a novel anaerobic planctomycete of the new family within the order Sedimentisphaerales isolated from Taman Peninsula, Russia.</title>
        <authorList>
            <person name="Khomyakova M.A."/>
            <person name="Merkel A.Y."/>
            <person name="Slobodkin A.I."/>
        </authorList>
    </citation>
    <scope>NUCLEOTIDE SEQUENCE</scope>
    <source>
        <strain evidence="5">M17dextr</strain>
    </source>
</reference>
<sequence length="225" mass="24999">MRHGDLAVLAAECCRLGFASIDRYGTEEREALRAFLPDVQTVIVVAHHVTHSLEWVWFASPAEPLGETCSADLHARLTAERICHRLDIEGHAGVLLPYPGACGVMFKTLATRTGLGQLGDSFLFINADWGPWIHLRVVLTDAHVEFEPPVVREVCNHCGRCVRACPSGAIMKDDFDGLRCRDGMRTARASLGNVPYVFECERCLRTCPIGEQPREVLVAYREPMV</sequence>
<keyword evidence="1" id="KW-0479">Metal-binding</keyword>
<dbReference type="EMBL" id="JASCXX010000029">
    <property type="protein sequence ID" value="MDI6451174.1"/>
    <property type="molecule type" value="Genomic_DNA"/>
</dbReference>
<comment type="caution">
    <text evidence="5">The sequence shown here is derived from an EMBL/GenBank/DDBJ whole genome shotgun (WGS) entry which is preliminary data.</text>
</comment>
<feature type="domain" description="4Fe-4S ferredoxin-type" evidence="4">
    <location>
        <begin position="146"/>
        <end position="175"/>
    </location>
</feature>
<evidence type="ECO:0000313" key="6">
    <source>
        <dbReference type="Proteomes" id="UP001431776"/>
    </source>
</evidence>
<dbReference type="PROSITE" id="PS00198">
    <property type="entry name" value="4FE4S_FER_1"/>
    <property type="match status" value="1"/>
</dbReference>
<evidence type="ECO:0000256" key="1">
    <source>
        <dbReference type="ARBA" id="ARBA00022723"/>
    </source>
</evidence>
<dbReference type="GO" id="GO:0046872">
    <property type="term" value="F:metal ion binding"/>
    <property type="evidence" value="ECO:0007669"/>
    <property type="project" value="UniProtKB-KW"/>
</dbReference>
<name>A0AAW6U5I9_9BACT</name>
<dbReference type="InterPro" id="IPR017896">
    <property type="entry name" value="4Fe4S_Fe-S-bd"/>
</dbReference>
<dbReference type="Pfam" id="PF00037">
    <property type="entry name" value="Fer4"/>
    <property type="match status" value="1"/>
</dbReference>
<dbReference type="GO" id="GO:0051536">
    <property type="term" value="F:iron-sulfur cluster binding"/>
    <property type="evidence" value="ECO:0007669"/>
    <property type="project" value="UniProtKB-KW"/>
</dbReference>
<dbReference type="SUPFAM" id="SSF46548">
    <property type="entry name" value="alpha-helical ferredoxin"/>
    <property type="match status" value="1"/>
</dbReference>
<evidence type="ECO:0000259" key="4">
    <source>
        <dbReference type="PROSITE" id="PS51379"/>
    </source>
</evidence>
<dbReference type="PANTHER" id="PTHR42827">
    <property type="entry name" value="IRON-SULFUR CLUSTER-BINDING PROTEIN-RELATED"/>
    <property type="match status" value="1"/>
</dbReference>
<dbReference type="Proteomes" id="UP001431776">
    <property type="component" value="Unassembled WGS sequence"/>
</dbReference>
<dbReference type="PROSITE" id="PS51379">
    <property type="entry name" value="4FE4S_FER_2"/>
    <property type="match status" value="1"/>
</dbReference>
<accession>A0AAW6U5I9</accession>
<keyword evidence="2" id="KW-0408">Iron</keyword>
<keyword evidence="3" id="KW-0411">Iron-sulfur</keyword>
<evidence type="ECO:0000256" key="2">
    <source>
        <dbReference type="ARBA" id="ARBA00023004"/>
    </source>
</evidence>
<protein>
    <submittedName>
        <fullName evidence="5">4Fe-4S binding protein</fullName>
    </submittedName>
</protein>
<organism evidence="5 6">
    <name type="scientific">Anaerobaca lacustris</name>
    <dbReference type="NCBI Taxonomy" id="3044600"/>
    <lineage>
        <taxon>Bacteria</taxon>
        <taxon>Pseudomonadati</taxon>
        <taxon>Planctomycetota</taxon>
        <taxon>Phycisphaerae</taxon>
        <taxon>Sedimentisphaerales</taxon>
        <taxon>Anaerobacaceae</taxon>
        <taxon>Anaerobaca</taxon>
    </lineage>
</organism>
<dbReference type="RefSeq" id="WP_349246583.1">
    <property type="nucleotide sequence ID" value="NZ_JASCXX010000029.1"/>
</dbReference>
<proteinExistence type="predicted"/>
<keyword evidence="6" id="KW-1185">Reference proteome</keyword>